<dbReference type="OrthoDB" id="9784774at2"/>
<feature type="short sequence motif" description="Histidine triad motif" evidence="2 3">
    <location>
        <begin position="104"/>
        <end position="108"/>
    </location>
</feature>
<dbReference type="RefSeq" id="WP_087469285.1">
    <property type="nucleotide sequence ID" value="NZ_CP021383.1"/>
</dbReference>
<protein>
    <submittedName>
        <fullName evidence="5">Histidine triad nucleotide-binding protein</fullName>
    </submittedName>
</protein>
<dbReference type="SUPFAM" id="SSF54197">
    <property type="entry name" value="HIT-like"/>
    <property type="match status" value="1"/>
</dbReference>
<dbReference type="PROSITE" id="PS51084">
    <property type="entry name" value="HIT_2"/>
    <property type="match status" value="1"/>
</dbReference>
<sequence length="120" mass="12599">MTSTDTRTDPDCLFCRIVAGELPADVVATSDRAIAFRDINPQAPVHVLVVPRDHHGDIAQLAAADPALLADVVALADEVAGDQADGQFRLIFNSGPRAGQSVFHVHGHVIAGAELGWTPA</sequence>
<evidence type="ECO:0000256" key="1">
    <source>
        <dbReference type="PIRSR" id="PIRSR601310-1"/>
    </source>
</evidence>
<dbReference type="Gene3D" id="3.30.428.10">
    <property type="entry name" value="HIT-like"/>
    <property type="match status" value="1"/>
</dbReference>
<name>A0A1Y0HQ06_CELCE</name>
<dbReference type="PANTHER" id="PTHR23089">
    <property type="entry name" value="HISTIDINE TRIAD HIT PROTEIN"/>
    <property type="match status" value="1"/>
</dbReference>
<dbReference type="InterPro" id="IPR036265">
    <property type="entry name" value="HIT-like_sf"/>
</dbReference>
<dbReference type="InterPro" id="IPR001310">
    <property type="entry name" value="Histidine_triad_HIT"/>
</dbReference>
<proteinExistence type="predicted"/>
<feature type="active site" description="Tele-AMP-histidine intermediate" evidence="1">
    <location>
        <position position="106"/>
    </location>
</feature>
<accession>A0A1Y0HQ06</accession>
<dbReference type="KEGG" id="cceu:CBR64_00350"/>
<dbReference type="AlphaFoldDB" id="A0A1Y0HQ06"/>
<evidence type="ECO:0000313" key="5">
    <source>
        <dbReference type="EMBL" id="ARU50198.1"/>
    </source>
</evidence>
<dbReference type="PRINTS" id="PR00332">
    <property type="entry name" value="HISTRIAD"/>
</dbReference>
<dbReference type="Proteomes" id="UP000196228">
    <property type="component" value="Chromosome"/>
</dbReference>
<evidence type="ECO:0000259" key="4">
    <source>
        <dbReference type="PROSITE" id="PS51084"/>
    </source>
</evidence>
<gene>
    <name evidence="5" type="ORF">CBR64_00350</name>
</gene>
<reference evidence="5 6" key="1">
    <citation type="submission" date="2017-05" db="EMBL/GenBank/DDBJ databases">
        <authorList>
            <person name="Song R."/>
            <person name="Chenine A.L."/>
            <person name="Ruprecht R.M."/>
        </authorList>
    </citation>
    <scope>NUCLEOTIDE SEQUENCE [LARGE SCALE GENOMIC DNA]</scope>
    <source>
        <strain evidence="5 6">PSBB019</strain>
    </source>
</reference>
<dbReference type="InterPro" id="IPR011146">
    <property type="entry name" value="HIT-like"/>
</dbReference>
<evidence type="ECO:0000256" key="2">
    <source>
        <dbReference type="PIRSR" id="PIRSR601310-3"/>
    </source>
</evidence>
<dbReference type="Pfam" id="PF01230">
    <property type="entry name" value="HIT"/>
    <property type="match status" value="1"/>
</dbReference>
<feature type="domain" description="HIT" evidence="4">
    <location>
        <begin position="13"/>
        <end position="120"/>
    </location>
</feature>
<organism evidence="5 6">
    <name type="scientific">Cellulosimicrobium cellulans</name>
    <name type="common">Arthrobacter luteus</name>
    <dbReference type="NCBI Taxonomy" id="1710"/>
    <lineage>
        <taxon>Bacteria</taxon>
        <taxon>Bacillati</taxon>
        <taxon>Actinomycetota</taxon>
        <taxon>Actinomycetes</taxon>
        <taxon>Micrococcales</taxon>
        <taxon>Promicromonosporaceae</taxon>
        <taxon>Cellulosimicrobium</taxon>
    </lineage>
</organism>
<dbReference type="GO" id="GO:0003824">
    <property type="term" value="F:catalytic activity"/>
    <property type="evidence" value="ECO:0007669"/>
    <property type="project" value="InterPro"/>
</dbReference>
<evidence type="ECO:0000313" key="6">
    <source>
        <dbReference type="Proteomes" id="UP000196228"/>
    </source>
</evidence>
<evidence type="ECO:0000256" key="3">
    <source>
        <dbReference type="PROSITE-ProRule" id="PRU00464"/>
    </source>
</evidence>
<dbReference type="EMBL" id="CP021383">
    <property type="protein sequence ID" value="ARU50198.1"/>
    <property type="molecule type" value="Genomic_DNA"/>
</dbReference>